<gene>
    <name evidence="2" type="ORF">K402DRAFT_410544</name>
</gene>
<name>A0A6G1HA58_9PEZI</name>
<keyword evidence="3" id="KW-1185">Reference proteome</keyword>
<evidence type="ECO:0000313" key="3">
    <source>
        <dbReference type="Proteomes" id="UP000800041"/>
    </source>
</evidence>
<organism evidence="2 3">
    <name type="scientific">Aulographum hederae CBS 113979</name>
    <dbReference type="NCBI Taxonomy" id="1176131"/>
    <lineage>
        <taxon>Eukaryota</taxon>
        <taxon>Fungi</taxon>
        <taxon>Dikarya</taxon>
        <taxon>Ascomycota</taxon>
        <taxon>Pezizomycotina</taxon>
        <taxon>Dothideomycetes</taxon>
        <taxon>Pleosporomycetidae</taxon>
        <taxon>Aulographales</taxon>
        <taxon>Aulographaceae</taxon>
    </lineage>
</organism>
<dbReference type="AlphaFoldDB" id="A0A6G1HA58"/>
<feature type="compositionally biased region" description="Pro residues" evidence="1">
    <location>
        <begin position="44"/>
        <end position="55"/>
    </location>
</feature>
<accession>A0A6G1HA58</accession>
<dbReference type="InterPro" id="IPR021833">
    <property type="entry name" value="DUF3425"/>
</dbReference>
<dbReference type="PANTHER" id="PTHR38116:SF1">
    <property type="entry name" value="BZIP DOMAIN-CONTAINING PROTEIN"/>
    <property type="match status" value="1"/>
</dbReference>
<evidence type="ECO:0000313" key="2">
    <source>
        <dbReference type="EMBL" id="KAF1989899.1"/>
    </source>
</evidence>
<dbReference type="PANTHER" id="PTHR38116">
    <property type="entry name" value="CHROMOSOME 7, WHOLE GENOME SHOTGUN SEQUENCE"/>
    <property type="match status" value="1"/>
</dbReference>
<evidence type="ECO:0000256" key="1">
    <source>
        <dbReference type="SAM" id="MobiDB-lite"/>
    </source>
</evidence>
<dbReference type="Proteomes" id="UP000800041">
    <property type="component" value="Unassembled WGS sequence"/>
</dbReference>
<proteinExistence type="predicted"/>
<evidence type="ECO:0008006" key="4">
    <source>
        <dbReference type="Google" id="ProtNLM"/>
    </source>
</evidence>
<sequence>MVRPEDDWTGVGDRKRRKALQNRVNQRALRLRRKKEAKASSSSPSPPKTSPPQPALPKRNPACSIPPPPSPSSTTELSDIDTYPILHCDTPTALATMHRLHSLATSFYLLGSPRTDLLLHIISINFSASLIANLRILGLTSEAVAPDEALSPFNTVAGPRTPSPNPDATTRFEVDVAKLPESLRPTRVQREIEHHPWLDLLPIPDLRDRLIELGDDVDEEALCKAFKGTGGKETGRMGVVVWRESWDPSGWEVGEDFAREWSWLVRGCRGLVESSNFWRGRRGEGPLRFTEVGEERRVGVVG</sequence>
<dbReference type="OrthoDB" id="2245989at2759"/>
<dbReference type="EMBL" id="ML977143">
    <property type="protein sequence ID" value="KAF1989899.1"/>
    <property type="molecule type" value="Genomic_DNA"/>
</dbReference>
<protein>
    <recommendedName>
        <fullName evidence="4">BZIP domain-containing protein</fullName>
    </recommendedName>
</protein>
<dbReference type="Pfam" id="PF11905">
    <property type="entry name" value="DUF3425"/>
    <property type="match status" value="1"/>
</dbReference>
<reference evidence="2" key="1">
    <citation type="journal article" date="2020" name="Stud. Mycol.">
        <title>101 Dothideomycetes genomes: a test case for predicting lifestyles and emergence of pathogens.</title>
        <authorList>
            <person name="Haridas S."/>
            <person name="Albert R."/>
            <person name="Binder M."/>
            <person name="Bloem J."/>
            <person name="Labutti K."/>
            <person name="Salamov A."/>
            <person name="Andreopoulos B."/>
            <person name="Baker S."/>
            <person name="Barry K."/>
            <person name="Bills G."/>
            <person name="Bluhm B."/>
            <person name="Cannon C."/>
            <person name="Castanera R."/>
            <person name="Culley D."/>
            <person name="Daum C."/>
            <person name="Ezra D."/>
            <person name="Gonzalez J."/>
            <person name="Henrissat B."/>
            <person name="Kuo A."/>
            <person name="Liang C."/>
            <person name="Lipzen A."/>
            <person name="Lutzoni F."/>
            <person name="Magnuson J."/>
            <person name="Mondo S."/>
            <person name="Nolan M."/>
            <person name="Ohm R."/>
            <person name="Pangilinan J."/>
            <person name="Park H.-J."/>
            <person name="Ramirez L."/>
            <person name="Alfaro M."/>
            <person name="Sun H."/>
            <person name="Tritt A."/>
            <person name="Yoshinaga Y."/>
            <person name="Zwiers L.-H."/>
            <person name="Turgeon B."/>
            <person name="Goodwin S."/>
            <person name="Spatafora J."/>
            <person name="Crous P."/>
            <person name="Grigoriev I."/>
        </authorList>
    </citation>
    <scope>NUCLEOTIDE SEQUENCE</scope>
    <source>
        <strain evidence="2">CBS 113979</strain>
    </source>
</reference>
<feature type="region of interest" description="Disordered" evidence="1">
    <location>
        <begin position="1"/>
        <end position="78"/>
    </location>
</feature>